<name>A0A9X4NGW8_9LACT</name>
<dbReference type="AlphaFoldDB" id="A0A9X4NGW8"/>
<dbReference type="RefSeq" id="WP_278228812.1">
    <property type="nucleotide sequence ID" value="NZ_JAOWLY010000004.1"/>
</dbReference>
<dbReference type="Proteomes" id="UP001152614">
    <property type="component" value="Unassembled WGS sequence"/>
</dbReference>
<gene>
    <name evidence="1" type="ORF">OGZ51_04930</name>
</gene>
<sequence length="71" mass="8490">MKSSWKKQRQTTKRRNIRLTRWKNRVSRKYGLVDLAIAFTRAAKRLRKSFAAMAQAINSITPEKWLDKHMD</sequence>
<protein>
    <submittedName>
        <fullName evidence="1">Uncharacterized protein</fullName>
    </submittedName>
</protein>
<comment type="caution">
    <text evidence="1">The sequence shown here is derived from an EMBL/GenBank/DDBJ whole genome shotgun (WGS) entry which is preliminary data.</text>
</comment>
<evidence type="ECO:0000313" key="1">
    <source>
        <dbReference type="EMBL" id="MDG4983489.1"/>
    </source>
</evidence>
<organism evidence="1 2">
    <name type="scientific">Lactococcus lactis</name>
    <dbReference type="NCBI Taxonomy" id="1358"/>
    <lineage>
        <taxon>Bacteria</taxon>
        <taxon>Bacillati</taxon>
        <taxon>Bacillota</taxon>
        <taxon>Bacilli</taxon>
        <taxon>Lactobacillales</taxon>
        <taxon>Streptococcaceae</taxon>
        <taxon>Lactococcus</taxon>
    </lineage>
</organism>
<evidence type="ECO:0000313" key="2">
    <source>
        <dbReference type="Proteomes" id="UP001152614"/>
    </source>
</evidence>
<dbReference type="EMBL" id="JAOWLY010000004">
    <property type="protein sequence ID" value="MDG4983489.1"/>
    <property type="molecule type" value="Genomic_DNA"/>
</dbReference>
<accession>A0A9X4NGW8</accession>
<proteinExistence type="predicted"/>
<reference evidence="1" key="2">
    <citation type="journal article" date="2023" name="Food Microbiol.">
        <title>Evaluation of the fermentation potential of lactic acid bacteria isolated from herbs, fruits and vegetables as starter cultures in nut-based milk alternatives.</title>
        <authorList>
            <person name="Huang W."/>
            <person name="Dong A."/>
            <person name="Pham H.T."/>
            <person name="Zhou C."/>
            <person name="Huo Z."/>
            <person name="Watjen A.P."/>
            <person name="Prakash S."/>
            <person name="Bang-Berthelsen C.H."/>
            <person name="Turner M.S."/>
        </authorList>
    </citation>
    <scope>NUCLEOTIDE SEQUENCE</scope>
    <source>
        <strain evidence="1">3</strain>
    </source>
</reference>
<reference evidence="1" key="1">
    <citation type="submission" date="2022-10" db="EMBL/GenBank/DDBJ databases">
        <authorList>
            <person name="Turner M.S."/>
            <person name="Huang W."/>
        </authorList>
    </citation>
    <scope>NUCLEOTIDE SEQUENCE</scope>
    <source>
        <strain evidence="1">3</strain>
    </source>
</reference>